<dbReference type="OrthoDB" id="9776116at2"/>
<name>K5BHN2_MYCHD</name>
<dbReference type="STRING" id="1122247.GCA_000379865_03646"/>
<feature type="domain" description="DUF58" evidence="1">
    <location>
        <begin position="37"/>
        <end position="209"/>
    </location>
</feature>
<dbReference type="PANTHER" id="PTHR33608">
    <property type="entry name" value="BLL2464 PROTEIN"/>
    <property type="match status" value="1"/>
</dbReference>
<dbReference type="EMBL" id="AMRA01000006">
    <property type="protein sequence ID" value="EKF25827.1"/>
    <property type="molecule type" value="Genomic_DNA"/>
</dbReference>
<dbReference type="PANTHER" id="PTHR33608:SF6">
    <property type="entry name" value="BLL2464 PROTEIN"/>
    <property type="match status" value="1"/>
</dbReference>
<evidence type="ECO:0000313" key="2">
    <source>
        <dbReference type="EMBL" id="EKF25827.1"/>
    </source>
</evidence>
<keyword evidence="3" id="KW-1185">Reference proteome</keyword>
<protein>
    <recommendedName>
        <fullName evidence="1">DUF58 domain-containing protein</fullName>
    </recommendedName>
</protein>
<dbReference type="PATRIC" id="fig|1122247.3.peg.111"/>
<dbReference type="RefSeq" id="WP_005623320.1">
    <property type="nucleotide sequence ID" value="NZ_AMRA01000006.1"/>
</dbReference>
<organism evidence="2 3">
    <name type="scientific">Mycolicibacterium hassiacum (strain DSM 44199 / CIP 105218 / JCM 12690 / 3849)</name>
    <name type="common">Mycobacterium hassiacum</name>
    <dbReference type="NCBI Taxonomy" id="1122247"/>
    <lineage>
        <taxon>Bacteria</taxon>
        <taxon>Bacillati</taxon>
        <taxon>Actinomycetota</taxon>
        <taxon>Actinomycetes</taxon>
        <taxon>Mycobacteriales</taxon>
        <taxon>Mycobacteriaceae</taxon>
        <taxon>Mycolicibacterium</taxon>
    </lineage>
</organism>
<sequence length="291" mass="32202">MGRHLNRAIEHFGTDTRDLLEGGRYALLHTRTTEFDDLRPYIVGDDVRDIDWRATARSGEVLAKRFVTEKHHKLLLVADAGLNMTALAPSGETKRDIATIVMGAVGLIALRRSDEIGMVYGDVRGSVHVRMRRGENHIESTLERYYVHSGGNVDVSDIRTQLSYVAETHRHRLLLVVVSDEPDVSTELRDVLTGLTARHELLWVAISDMPAIGAEAGEAESYDVATGRIIPDGAALGPAVLAAYRRAEQQRAVELDAFFRSCGVPFVRIAASAEIRSKFVELSEAYRNAAR</sequence>
<evidence type="ECO:0000313" key="3">
    <source>
        <dbReference type="Proteomes" id="UP000006265"/>
    </source>
</evidence>
<gene>
    <name evidence="2" type="ORF">C731_0122</name>
</gene>
<dbReference type="AlphaFoldDB" id="K5BHN2"/>
<comment type="caution">
    <text evidence="2">The sequence shown here is derived from an EMBL/GenBank/DDBJ whole genome shotgun (WGS) entry which is preliminary data.</text>
</comment>
<accession>K5BHN2</accession>
<dbReference type="Proteomes" id="UP000006265">
    <property type="component" value="Unassembled WGS sequence"/>
</dbReference>
<reference evidence="2 3" key="1">
    <citation type="journal article" date="2012" name="J. Bacteriol.">
        <title>Genome sequence of Mycobacterium hassiacum DSM 44199, a rare source of heat-stable mycobacterial proteins.</title>
        <authorList>
            <person name="Tiago I."/>
            <person name="Maranha A."/>
            <person name="Mendes V."/>
            <person name="Alarico S."/>
            <person name="Moynihan P.J."/>
            <person name="Clarke A.J."/>
            <person name="Macedo-Ribeiro S."/>
            <person name="Pereira P.J."/>
            <person name="Empadinhas N."/>
        </authorList>
    </citation>
    <scope>NUCLEOTIDE SEQUENCE [LARGE SCALE GENOMIC DNA]</scope>
    <source>
        <strain evidence="3">DSM 44199 / CIP 105218 / JCM 12690 / 3849</strain>
    </source>
</reference>
<dbReference type="eggNOG" id="COG1721">
    <property type="taxonomic scope" value="Bacteria"/>
</dbReference>
<dbReference type="InterPro" id="IPR002881">
    <property type="entry name" value="DUF58"/>
</dbReference>
<proteinExistence type="predicted"/>
<evidence type="ECO:0000259" key="1">
    <source>
        <dbReference type="Pfam" id="PF01882"/>
    </source>
</evidence>
<dbReference type="Pfam" id="PF01882">
    <property type="entry name" value="DUF58"/>
    <property type="match status" value="1"/>
</dbReference>